<protein>
    <recommendedName>
        <fullName evidence="3">Glucuronosyltransferase</fullName>
    </recommendedName>
</protein>
<evidence type="ECO:0000313" key="2">
    <source>
        <dbReference type="Proteomes" id="UP000287651"/>
    </source>
</evidence>
<reference evidence="1 2" key="1">
    <citation type="journal article" date="2014" name="Agronomy (Basel)">
        <title>A Draft Genome Sequence for Ensete ventricosum, the Drought-Tolerant Tree Against Hunger.</title>
        <authorList>
            <person name="Harrison J."/>
            <person name="Moore K.A."/>
            <person name="Paszkiewicz K."/>
            <person name="Jones T."/>
            <person name="Grant M."/>
            <person name="Ambacheew D."/>
            <person name="Muzemil S."/>
            <person name="Studholme D.J."/>
        </authorList>
    </citation>
    <scope>NUCLEOTIDE SEQUENCE [LARGE SCALE GENOMIC DNA]</scope>
</reference>
<evidence type="ECO:0000313" key="1">
    <source>
        <dbReference type="EMBL" id="RRT77354.1"/>
    </source>
</evidence>
<name>A0A427AMB6_ENSVE</name>
<feature type="non-terminal residue" evidence="1">
    <location>
        <position position="1"/>
    </location>
</feature>
<evidence type="ECO:0008006" key="3">
    <source>
        <dbReference type="Google" id="ProtNLM"/>
    </source>
</evidence>
<dbReference type="Proteomes" id="UP000287651">
    <property type="component" value="Unassembled WGS sequence"/>
</dbReference>
<proteinExistence type="predicted"/>
<accession>A0A427AMB6</accession>
<dbReference type="AlphaFoldDB" id="A0A427AMB6"/>
<sequence length="147" mass="15703">PPPRRNIFHSSGIPDRLLSAVSGETSAVPTRVGTVRVGPTARGRLGAAAWSCAGEGSLFSGGIDGGRRLWFLATLVLTLTTAVAAVEEAPASRRHAYAAMMYMGTPRDYEFYVATRVMMRSLAKLNVDADLVVIASVDVPARWVQTL</sequence>
<organism evidence="1 2">
    <name type="scientific">Ensete ventricosum</name>
    <name type="common">Abyssinian banana</name>
    <name type="synonym">Musa ensete</name>
    <dbReference type="NCBI Taxonomy" id="4639"/>
    <lineage>
        <taxon>Eukaryota</taxon>
        <taxon>Viridiplantae</taxon>
        <taxon>Streptophyta</taxon>
        <taxon>Embryophyta</taxon>
        <taxon>Tracheophyta</taxon>
        <taxon>Spermatophyta</taxon>
        <taxon>Magnoliopsida</taxon>
        <taxon>Liliopsida</taxon>
        <taxon>Zingiberales</taxon>
        <taxon>Musaceae</taxon>
        <taxon>Ensete</taxon>
    </lineage>
</organism>
<gene>
    <name evidence="1" type="ORF">B296_00028820</name>
</gene>
<comment type="caution">
    <text evidence="1">The sequence shown here is derived from an EMBL/GenBank/DDBJ whole genome shotgun (WGS) entry which is preliminary data.</text>
</comment>
<dbReference type="EMBL" id="AMZH03001954">
    <property type="protein sequence ID" value="RRT77354.1"/>
    <property type="molecule type" value="Genomic_DNA"/>
</dbReference>